<dbReference type="SUPFAM" id="SSF53167">
    <property type="entry name" value="Purine and uridine phosphorylases"/>
    <property type="match status" value="1"/>
</dbReference>
<dbReference type="Gene3D" id="3.40.50.1580">
    <property type="entry name" value="Nucleoside phosphorylase domain"/>
    <property type="match status" value="1"/>
</dbReference>
<gene>
    <name evidence="1" type="ordered locus">CpB0429</name>
</gene>
<accession>A0ABM5LCK1</accession>
<protein>
    <recommendedName>
        <fullName evidence="3">Nucleoside phosphorylase domain-containing protein</fullName>
    </recommendedName>
</protein>
<evidence type="ECO:0000313" key="2">
    <source>
        <dbReference type="Proteomes" id="UP000000424"/>
    </source>
</evidence>
<proteinExistence type="predicted"/>
<name>A0ABM5LCK1_CHLPN</name>
<dbReference type="GeneID" id="45050458"/>
<reference evidence="1" key="1">
    <citation type="submission" date="2002-05" db="EMBL/GenBank/DDBJ databases">
        <title>The genome sequence of Chlamydia pneumoniae TW183 and comparison with other Chlamydia strains based on whole genome sequence analysis.</title>
        <authorList>
            <person name="Geng M.M."/>
            <person name="Schuhmacher A."/>
            <person name="Muehldorfer I."/>
            <person name="Bensch K.W."/>
            <person name="Schaefer K.P."/>
            <person name="Schneider S."/>
            <person name="Pohl T."/>
            <person name="Essig A."/>
            <person name="Marre R."/>
            <person name="Melchers K."/>
        </authorList>
    </citation>
    <scope>NUCLEOTIDE SEQUENCE [LARGE SCALE GENOMIC DNA]</scope>
    <source>
        <strain evidence="1">TW-183</strain>
    </source>
</reference>
<evidence type="ECO:0000313" key="1">
    <source>
        <dbReference type="EMBL" id="AAP98359.1"/>
    </source>
</evidence>
<keyword evidence="2" id="KW-1185">Reference proteome</keyword>
<sequence>MNAVNTPKKILCIVADYREISPLIEQLDFTQINEHLYSYRCTDYHLDLYIVHVWGSTAVLNALQSYCQAYTDYDLWINPGFVGACSPEIPLGQCYTIEKIANLTTDTPPVLSEDPPYIFDALPDSLPKSSLVTSPVLYHYGFHKTFKLLDMEGYAIASQAAEHHIPCSFLKITSDYTVPGDCPFSRLEEVSQKLTQTLVELLPELMERAIPPKLLLPCP</sequence>
<dbReference type="Proteomes" id="UP000000424">
    <property type="component" value="Chromosome"/>
</dbReference>
<evidence type="ECO:0008006" key="3">
    <source>
        <dbReference type="Google" id="ProtNLM"/>
    </source>
</evidence>
<organism evidence="1 2">
    <name type="scientific">Chlamydia pneumoniae</name>
    <name type="common">Chlamydophila pneumoniae</name>
    <dbReference type="NCBI Taxonomy" id="83558"/>
    <lineage>
        <taxon>Bacteria</taxon>
        <taxon>Pseudomonadati</taxon>
        <taxon>Chlamydiota</taxon>
        <taxon>Chlamydiia</taxon>
        <taxon>Chlamydiales</taxon>
        <taxon>Chlamydiaceae</taxon>
        <taxon>Chlamydia/Chlamydophila group</taxon>
        <taxon>Chlamydia</taxon>
    </lineage>
</organism>
<dbReference type="RefSeq" id="WP_010883055.1">
    <property type="nucleotide sequence ID" value="NC_005043.1"/>
</dbReference>
<dbReference type="InterPro" id="IPR035994">
    <property type="entry name" value="Nucleoside_phosphorylase_sf"/>
</dbReference>
<dbReference type="EMBL" id="AE009440">
    <property type="protein sequence ID" value="AAP98359.1"/>
    <property type="molecule type" value="Genomic_DNA"/>
</dbReference>